<dbReference type="GO" id="GO:0016114">
    <property type="term" value="P:terpenoid biosynthetic process"/>
    <property type="evidence" value="ECO:0007669"/>
    <property type="project" value="UniProtKB-ARBA"/>
</dbReference>
<evidence type="ECO:0000256" key="2">
    <source>
        <dbReference type="ARBA" id="ARBA00006706"/>
    </source>
</evidence>
<evidence type="ECO:0000256" key="5">
    <source>
        <dbReference type="ARBA" id="ARBA00022842"/>
    </source>
</evidence>
<name>A0A1G7CGH6_9PROT</name>
<dbReference type="SUPFAM" id="SSF48576">
    <property type="entry name" value="Terpenoid synthases"/>
    <property type="match status" value="1"/>
</dbReference>
<keyword evidence="3 7" id="KW-0808">Transferase</keyword>
<evidence type="ECO:0000256" key="3">
    <source>
        <dbReference type="ARBA" id="ARBA00022679"/>
    </source>
</evidence>
<dbReference type="PROSITE" id="PS00723">
    <property type="entry name" value="POLYPRENYL_SYNTHASE_1"/>
    <property type="match status" value="1"/>
</dbReference>
<evidence type="ECO:0000313" key="8">
    <source>
        <dbReference type="EMBL" id="SDE38494.1"/>
    </source>
</evidence>
<dbReference type="PANTHER" id="PTHR43281">
    <property type="entry name" value="FARNESYL DIPHOSPHATE SYNTHASE"/>
    <property type="match status" value="1"/>
</dbReference>
<dbReference type="InterPro" id="IPR033749">
    <property type="entry name" value="Polyprenyl_synt_CS"/>
</dbReference>
<dbReference type="EMBL" id="FNAP01000006">
    <property type="protein sequence ID" value="SDE38494.1"/>
    <property type="molecule type" value="Genomic_DNA"/>
</dbReference>
<comment type="similarity">
    <text evidence="2 7">Belongs to the FPP/GGPP synthase family.</text>
</comment>
<dbReference type="InterPro" id="IPR053378">
    <property type="entry name" value="Prenyl_diphosphate_synthase"/>
</dbReference>
<dbReference type="Proteomes" id="UP000199412">
    <property type="component" value="Unassembled WGS sequence"/>
</dbReference>
<evidence type="ECO:0000256" key="4">
    <source>
        <dbReference type="ARBA" id="ARBA00022723"/>
    </source>
</evidence>
<evidence type="ECO:0000256" key="7">
    <source>
        <dbReference type="RuleBase" id="RU004466"/>
    </source>
</evidence>
<reference evidence="8 9" key="1">
    <citation type="submission" date="2016-10" db="EMBL/GenBank/DDBJ databases">
        <authorList>
            <person name="de Groot N.N."/>
        </authorList>
    </citation>
    <scope>NUCLEOTIDE SEQUENCE [LARGE SCALE GENOMIC DNA]</scope>
    <source>
        <strain evidence="8 9">ATCC 700224</strain>
    </source>
</reference>
<dbReference type="STRING" id="69960.SAMN05421720_10670"/>
<accession>A0A1G7CGH6</accession>
<dbReference type="SFLD" id="SFLDS00005">
    <property type="entry name" value="Isoprenoid_Synthase_Type_I"/>
    <property type="match status" value="1"/>
</dbReference>
<proteinExistence type="inferred from homology"/>
<protein>
    <submittedName>
        <fullName evidence="8">Farnesyl diphosphate synthase</fullName>
    </submittedName>
</protein>
<dbReference type="GO" id="GO:0046872">
    <property type="term" value="F:metal ion binding"/>
    <property type="evidence" value="ECO:0007669"/>
    <property type="project" value="UniProtKB-KW"/>
</dbReference>
<dbReference type="PROSITE" id="PS00444">
    <property type="entry name" value="POLYPRENYL_SYNTHASE_2"/>
    <property type="match status" value="1"/>
</dbReference>
<dbReference type="PANTHER" id="PTHR43281:SF1">
    <property type="entry name" value="FARNESYL DIPHOSPHATE SYNTHASE"/>
    <property type="match status" value="1"/>
</dbReference>
<keyword evidence="5" id="KW-0460">Magnesium</keyword>
<dbReference type="InterPro" id="IPR000092">
    <property type="entry name" value="Polyprenyl_synt"/>
</dbReference>
<evidence type="ECO:0000256" key="6">
    <source>
        <dbReference type="ARBA" id="ARBA00023229"/>
    </source>
</evidence>
<dbReference type="GO" id="GO:0005737">
    <property type="term" value="C:cytoplasm"/>
    <property type="evidence" value="ECO:0007669"/>
    <property type="project" value="UniProtKB-ARBA"/>
</dbReference>
<dbReference type="Gene3D" id="1.10.600.10">
    <property type="entry name" value="Farnesyl Diphosphate Synthase"/>
    <property type="match status" value="1"/>
</dbReference>
<dbReference type="SFLD" id="SFLDG01017">
    <property type="entry name" value="Polyprenyl_Transferase_Like"/>
    <property type="match status" value="1"/>
</dbReference>
<evidence type="ECO:0000256" key="1">
    <source>
        <dbReference type="ARBA" id="ARBA00001946"/>
    </source>
</evidence>
<keyword evidence="4" id="KW-0479">Metal-binding</keyword>
<dbReference type="CDD" id="cd00685">
    <property type="entry name" value="Trans_IPPS_HT"/>
    <property type="match status" value="1"/>
</dbReference>
<dbReference type="InterPro" id="IPR008949">
    <property type="entry name" value="Isoprenoid_synthase_dom_sf"/>
</dbReference>
<dbReference type="RefSeq" id="WP_425438475.1">
    <property type="nucleotide sequence ID" value="NZ_FNAP01000006.1"/>
</dbReference>
<dbReference type="GO" id="GO:0004659">
    <property type="term" value="F:prenyltransferase activity"/>
    <property type="evidence" value="ECO:0007669"/>
    <property type="project" value="InterPro"/>
</dbReference>
<dbReference type="AlphaFoldDB" id="A0A1G7CGH6"/>
<organism evidence="8 9">
    <name type="scientific">Rhodospira trueperi</name>
    <dbReference type="NCBI Taxonomy" id="69960"/>
    <lineage>
        <taxon>Bacteria</taxon>
        <taxon>Pseudomonadati</taxon>
        <taxon>Pseudomonadota</taxon>
        <taxon>Alphaproteobacteria</taxon>
        <taxon>Rhodospirillales</taxon>
        <taxon>Rhodospirillaceae</taxon>
        <taxon>Rhodospira</taxon>
    </lineage>
</organism>
<dbReference type="FunFam" id="1.10.600.10:FF:000001">
    <property type="entry name" value="Geranylgeranyl diphosphate synthase"/>
    <property type="match status" value="1"/>
</dbReference>
<evidence type="ECO:0000313" key="9">
    <source>
        <dbReference type="Proteomes" id="UP000199412"/>
    </source>
</evidence>
<dbReference type="NCBIfam" id="NF045485">
    <property type="entry name" value="FPPsyn"/>
    <property type="match status" value="1"/>
</dbReference>
<gene>
    <name evidence="8" type="ORF">SAMN05421720_10670</name>
</gene>
<keyword evidence="6" id="KW-0414">Isoprene biosynthesis</keyword>
<keyword evidence="9" id="KW-1185">Reference proteome</keyword>
<sequence length="314" mass="33290">MPDPGTLTEVANDRPGPALNAAMAETSEAVSARLSELLPEVDAPEGRVAAAMRYSALAGGKRLRPFLVVRSAALFNVSPHAALTVAAALEMIHTYSLIHDDLPAMDDDDLRRGRPTCHRQFDEATAILAGDGLLTRAFEVLADPVSHADPSVRCELVRELAEAAGAHGMVGGQMVDLMVERGIGSPEIDVAGITRMHQMKTGRLILFAGIAGPIMGKASSRMRASLHAYARDLGLAFQIADDVLDETGSAQDLGKTPGKDAAAGKSTFVTLLGLEEARSRAKLLSDQAVAHLDVFGPEADLLRAVARFVVERDR</sequence>
<dbReference type="Pfam" id="PF00348">
    <property type="entry name" value="polyprenyl_synt"/>
    <property type="match status" value="1"/>
</dbReference>
<comment type="cofactor">
    <cofactor evidence="1">
        <name>Mg(2+)</name>
        <dbReference type="ChEBI" id="CHEBI:18420"/>
    </cofactor>
</comment>